<accession>A0A7S4SSU7</accession>
<organism evidence="11">
    <name type="scientific">Alexandrium monilatum</name>
    <dbReference type="NCBI Taxonomy" id="311494"/>
    <lineage>
        <taxon>Eukaryota</taxon>
        <taxon>Sar</taxon>
        <taxon>Alveolata</taxon>
        <taxon>Dinophyceae</taxon>
        <taxon>Gonyaulacales</taxon>
        <taxon>Pyrocystaceae</taxon>
        <taxon>Alexandrium</taxon>
    </lineage>
</organism>
<evidence type="ECO:0000259" key="9">
    <source>
        <dbReference type="PROSITE" id="PS50059"/>
    </source>
</evidence>
<dbReference type="Pfam" id="PF00254">
    <property type="entry name" value="FKBP_C"/>
    <property type="match status" value="1"/>
</dbReference>
<comment type="similarity">
    <text evidence="2">Belongs to the FKBP-type PPIase family.</text>
</comment>
<dbReference type="PROSITE" id="PS50059">
    <property type="entry name" value="FKBP_PPIASE"/>
    <property type="match status" value="1"/>
</dbReference>
<name>A0A7S4SSU7_9DINO</name>
<dbReference type="InterPro" id="IPR052204">
    <property type="entry name" value="PpiC/parvulin_rotamase"/>
</dbReference>
<dbReference type="FunFam" id="3.10.50.40:FF:000045">
    <property type="entry name" value="Peptidyl-prolyl cis-trans isomerase"/>
    <property type="match status" value="1"/>
</dbReference>
<gene>
    <name evidence="11" type="ORF">AMON00008_LOCUS55873</name>
</gene>
<dbReference type="SUPFAM" id="SSF54534">
    <property type="entry name" value="FKBP-like"/>
    <property type="match status" value="2"/>
</dbReference>
<dbReference type="InterPro" id="IPR046357">
    <property type="entry name" value="PPIase_dom_sf"/>
</dbReference>
<keyword evidence="5 7" id="KW-0697">Rotamase</keyword>
<evidence type="ECO:0000256" key="8">
    <source>
        <dbReference type="SAM" id="SignalP"/>
    </source>
</evidence>
<feature type="domain" description="PPIase FKBP-type" evidence="9">
    <location>
        <begin position="65"/>
        <end position="151"/>
    </location>
</feature>
<evidence type="ECO:0000256" key="1">
    <source>
        <dbReference type="ARBA" id="ARBA00000971"/>
    </source>
</evidence>
<proteinExistence type="inferred from homology"/>
<feature type="signal peptide" evidence="8">
    <location>
        <begin position="1"/>
        <end position="19"/>
    </location>
</feature>
<dbReference type="PANTHER" id="PTHR43629">
    <property type="entry name" value="PEPTIDYL-PROLYL CIS-TRANS ISOMERASE"/>
    <property type="match status" value="1"/>
</dbReference>
<dbReference type="InterPro" id="IPR001179">
    <property type="entry name" value="PPIase_FKBP_dom"/>
</dbReference>
<dbReference type="GO" id="GO:0006457">
    <property type="term" value="P:protein folding"/>
    <property type="evidence" value="ECO:0007669"/>
    <property type="project" value="InterPro"/>
</dbReference>
<dbReference type="EMBL" id="HBNR01078399">
    <property type="protein sequence ID" value="CAE4654984.1"/>
    <property type="molecule type" value="Transcribed_RNA"/>
</dbReference>
<evidence type="ECO:0000256" key="2">
    <source>
        <dbReference type="ARBA" id="ARBA00006577"/>
    </source>
</evidence>
<evidence type="ECO:0000256" key="4">
    <source>
        <dbReference type="ARBA" id="ARBA00022729"/>
    </source>
</evidence>
<dbReference type="Pfam" id="PF13616">
    <property type="entry name" value="Rotamase_3"/>
    <property type="match status" value="1"/>
</dbReference>
<comment type="catalytic activity">
    <reaction evidence="1 7">
        <text>[protein]-peptidylproline (omega=180) = [protein]-peptidylproline (omega=0)</text>
        <dbReference type="Rhea" id="RHEA:16237"/>
        <dbReference type="Rhea" id="RHEA-COMP:10747"/>
        <dbReference type="Rhea" id="RHEA-COMP:10748"/>
        <dbReference type="ChEBI" id="CHEBI:83833"/>
        <dbReference type="ChEBI" id="CHEBI:83834"/>
        <dbReference type="EC" id="5.2.1.8"/>
    </reaction>
</comment>
<keyword evidence="6 7" id="KW-0413">Isomerase</keyword>
<reference evidence="11" key="1">
    <citation type="submission" date="2021-01" db="EMBL/GenBank/DDBJ databases">
        <authorList>
            <person name="Corre E."/>
            <person name="Pelletier E."/>
            <person name="Niang G."/>
            <person name="Scheremetjew M."/>
            <person name="Finn R."/>
            <person name="Kale V."/>
            <person name="Holt S."/>
            <person name="Cochrane G."/>
            <person name="Meng A."/>
            <person name="Brown T."/>
            <person name="Cohen L."/>
        </authorList>
    </citation>
    <scope>NUCLEOTIDE SEQUENCE</scope>
    <source>
        <strain evidence="11">CCMP3105</strain>
    </source>
</reference>
<keyword evidence="4 8" id="KW-0732">Signal</keyword>
<dbReference type="InterPro" id="IPR000297">
    <property type="entry name" value="PPIase_PpiC"/>
</dbReference>
<protein>
    <recommendedName>
        <fullName evidence="3 7">peptidylprolyl isomerase</fullName>
        <ecNumber evidence="3 7">5.2.1.8</ecNumber>
    </recommendedName>
</protein>
<dbReference type="InterPro" id="IPR000774">
    <property type="entry name" value="PPIase_FKBP_N"/>
</dbReference>
<dbReference type="Pfam" id="PF01346">
    <property type="entry name" value="FKBP_N"/>
    <property type="match status" value="1"/>
</dbReference>
<dbReference type="AlphaFoldDB" id="A0A7S4SSU7"/>
<dbReference type="PANTHER" id="PTHR43629:SF2">
    <property type="entry name" value="RHODANESE-LIKE_PPIC DOMAIN-CONTAINING PROTEIN 12, CHLOROPLASTIC"/>
    <property type="match status" value="1"/>
</dbReference>
<dbReference type="GO" id="GO:0003755">
    <property type="term" value="F:peptidyl-prolyl cis-trans isomerase activity"/>
    <property type="evidence" value="ECO:0007669"/>
    <property type="project" value="UniProtKB-KW"/>
</dbReference>
<evidence type="ECO:0000256" key="7">
    <source>
        <dbReference type="PROSITE-ProRule" id="PRU00277"/>
    </source>
</evidence>
<evidence type="ECO:0000259" key="10">
    <source>
        <dbReference type="PROSITE" id="PS50198"/>
    </source>
</evidence>
<evidence type="ECO:0000313" key="11">
    <source>
        <dbReference type="EMBL" id="CAE4654984.1"/>
    </source>
</evidence>
<sequence length="303" mass="31972">MRPACLGLVALWLLQPLGAAATDAEGTAFLEENAKKDGVMVLKSGLQYKVIKAATNASAPKPAASDPCVCHYEGTLIDGTVFDSSRKRGSPATFAPNQVIKGWTEALQLMREGDHWQLFIPSDLAYGERGAGGKIKPGAALIFDLELIKVGGDGEIGIMAFLKKPIAGPIHGWHVLLLVGVLGFNMLKSAGGGGGGKKVTASHILVKEEKECQELKAKLEAEKDPEAMSALFKDLAGRHSTCPSGKQAGGSLGEFGPGQMVPAFDKVCWSAPVGEVQGPVQTNFGYHLILVTERKDPEEGKAK</sequence>
<evidence type="ECO:0000256" key="5">
    <source>
        <dbReference type="ARBA" id="ARBA00023110"/>
    </source>
</evidence>
<feature type="domain" description="PpiC" evidence="10">
    <location>
        <begin position="196"/>
        <end position="293"/>
    </location>
</feature>
<evidence type="ECO:0000256" key="3">
    <source>
        <dbReference type="ARBA" id="ARBA00013194"/>
    </source>
</evidence>
<dbReference type="Gene3D" id="3.10.50.40">
    <property type="match status" value="2"/>
</dbReference>
<dbReference type="EC" id="5.2.1.8" evidence="3 7"/>
<feature type="chain" id="PRO_5031371397" description="peptidylprolyl isomerase" evidence="8">
    <location>
        <begin position="20"/>
        <end position="303"/>
    </location>
</feature>
<evidence type="ECO:0000256" key="6">
    <source>
        <dbReference type="ARBA" id="ARBA00023235"/>
    </source>
</evidence>
<dbReference type="PROSITE" id="PS50198">
    <property type="entry name" value="PPIC_PPIASE_2"/>
    <property type="match status" value="1"/>
</dbReference>